<dbReference type="InterPro" id="IPR006043">
    <property type="entry name" value="NCS2"/>
</dbReference>
<evidence type="ECO:0000256" key="3">
    <source>
        <dbReference type="ARBA" id="ARBA00022448"/>
    </source>
</evidence>
<name>A0A9N9LTV2_9HELO</name>
<dbReference type="GO" id="GO:0005886">
    <property type="term" value="C:plasma membrane"/>
    <property type="evidence" value="ECO:0007669"/>
    <property type="project" value="TreeGrafter"/>
</dbReference>
<dbReference type="AlphaFoldDB" id="A0A9N9LTV2"/>
<evidence type="ECO:0000256" key="5">
    <source>
        <dbReference type="ARBA" id="ARBA00022989"/>
    </source>
</evidence>
<organism evidence="8 9">
    <name type="scientific">Hymenoscyphus albidus</name>
    <dbReference type="NCBI Taxonomy" id="595503"/>
    <lineage>
        <taxon>Eukaryota</taxon>
        <taxon>Fungi</taxon>
        <taxon>Dikarya</taxon>
        <taxon>Ascomycota</taxon>
        <taxon>Pezizomycotina</taxon>
        <taxon>Leotiomycetes</taxon>
        <taxon>Helotiales</taxon>
        <taxon>Helotiaceae</taxon>
        <taxon>Hymenoscyphus</taxon>
    </lineage>
</organism>
<keyword evidence="3" id="KW-0813">Transport</keyword>
<evidence type="ECO:0000256" key="2">
    <source>
        <dbReference type="ARBA" id="ARBA00008821"/>
    </source>
</evidence>
<feature type="transmembrane region" description="Helical" evidence="7">
    <location>
        <begin position="148"/>
        <end position="169"/>
    </location>
</feature>
<feature type="transmembrane region" description="Helical" evidence="7">
    <location>
        <begin position="118"/>
        <end position="136"/>
    </location>
</feature>
<evidence type="ECO:0000256" key="7">
    <source>
        <dbReference type="SAM" id="Phobius"/>
    </source>
</evidence>
<dbReference type="Proteomes" id="UP000701801">
    <property type="component" value="Unassembled WGS sequence"/>
</dbReference>
<evidence type="ECO:0000313" key="9">
    <source>
        <dbReference type="Proteomes" id="UP000701801"/>
    </source>
</evidence>
<comment type="similarity">
    <text evidence="2">Belongs to the nucleobase:cation symporter-2 (NCS2) (TC 2.A.40) family.</text>
</comment>
<dbReference type="PANTHER" id="PTHR42810">
    <property type="entry name" value="PURINE PERMEASE C1399.01C-RELATED"/>
    <property type="match status" value="1"/>
</dbReference>
<feature type="transmembrane region" description="Helical" evidence="7">
    <location>
        <begin position="93"/>
        <end position="112"/>
    </location>
</feature>
<dbReference type="EMBL" id="CAJVRM010000336">
    <property type="protein sequence ID" value="CAG8979773.1"/>
    <property type="molecule type" value="Genomic_DNA"/>
</dbReference>
<accession>A0A9N9LTV2</accession>
<reference evidence="8" key="1">
    <citation type="submission" date="2021-07" db="EMBL/GenBank/DDBJ databases">
        <authorList>
            <person name="Durling M."/>
        </authorList>
    </citation>
    <scope>NUCLEOTIDE SEQUENCE</scope>
</reference>
<comment type="caution">
    <text evidence="8">The sequence shown here is derived from an EMBL/GenBank/DDBJ whole genome shotgun (WGS) entry which is preliminary data.</text>
</comment>
<comment type="subcellular location">
    <subcellularLocation>
        <location evidence="1">Membrane</location>
        <topology evidence="1">Multi-pass membrane protein</topology>
    </subcellularLocation>
</comment>
<evidence type="ECO:0000313" key="8">
    <source>
        <dbReference type="EMBL" id="CAG8979773.1"/>
    </source>
</evidence>
<dbReference type="OrthoDB" id="1641903at2759"/>
<keyword evidence="5 7" id="KW-1133">Transmembrane helix</keyword>
<proteinExistence type="inferred from homology"/>
<dbReference type="Pfam" id="PF00860">
    <property type="entry name" value="Xan_ur_permease"/>
    <property type="match status" value="1"/>
</dbReference>
<evidence type="ECO:0000256" key="1">
    <source>
        <dbReference type="ARBA" id="ARBA00004141"/>
    </source>
</evidence>
<evidence type="ECO:0000256" key="6">
    <source>
        <dbReference type="ARBA" id="ARBA00023136"/>
    </source>
</evidence>
<gene>
    <name evidence="8" type="ORF">HYALB_00011581</name>
</gene>
<dbReference type="PANTHER" id="PTHR42810:SF2">
    <property type="entry name" value="PURINE PERMEASE C1399.01C-RELATED"/>
    <property type="match status" value="1"/>
</dbReference>
<protein>
    <submittedName>
        <fullName evidence="8">Uncharacterized protein</fullName>
    </submittedName>
</protein>
<keyword evidence="9" id="KW-1185">Reference proteome</keyword>
<sequence length="188" mass="20647">MGPSSGEKVDGDQDVVYTRSIDEGVGYQVGRWQHLKHYFTSRQGWIGDYDYLYLITPNIWPLNKKYRNYEAPFYGLNDEVPILLTILLGLQHALTMIGSIVSPPLAIAGGAFNFDAQITQYLVSAAFITTGVATALQVTRVHIAITPFYIGTGLLSVVGPAFDILPIAFNYTSMRYANGTCPKADDGT</sequence>
<keyword evidence="4 7" id="KW-0812">Transmembrane</keyword>
<keyword evidence="6 7" id="KW-0472">Membrane</keyword>
<evidence type="ECO:0000256" key="4">
    <source>
        <dbReference type="ARBA" id="ARBA00022692"/>
    </source>
</evidence>
<dbReference type="GO" id="GO:0042907">
    <property type="term" value="F:xanthine transmembrane transporter activity"/>
    <property type="evidence" value="ECO:0007669"/>
    <property type="project" value="TreeGrafter"/>
</dbReference>